<keyword evidence="3" id="KW-1185">Reference proteome</keyword>
<organism evidence="2 3">
    <name type="scientific">Palleronia abyssalis</name>
    <dbReference type="NCBI Taxonomy" id="1501240"/>
    <lineage>
        <taxon>Bacteria</taxon>
        <taxon>Pseudomonadati</taxon>
        <taxon>Pseudomonadota</taxon>
        <taxon>Alphaproteobacteria</taxon>
        <taxon>Rhodobacterales</taxon>
        <taxon>Roseobacteraceae</taxon>
        <taxon>Palleronia</taxon>
    </lineage>
</organism>
<dbReference type="AlphaFoldDB" id="A0A2R8BPW6"/>
<accession>A0A2R8BPW6</accession>
<sequence length="87" mass="9469">MLPTLIAATAYSMLVLVTNAQGTSVMQPQGSVDSLSALAREDCEQVRATFDLQEQEWQQANPNSGVAHSFFCLPTEQVRALISAVRE</sequence>
<keyword evidence="1" id="KW-0732">Signal</keyword>
<proteinExistence type="predicted"/>
<name>A0A2R8BPW6_9RHOB</name>
<feature type="signal peptide" evidence="1">
    <location>
        <begin position="1"/>
        <end position="20"/>
    </location>
</feature>
<gene>
    <name evidence="2" type="ORF">PAA8504_00009</name>
</gene>
<reference evidence="3" key="1">
    <citation type="submission" date="2018-03" db="EMBL/GenBank/DDBJ databases">
        <authorList>
            <person name="Rodrigo-Torres L."/>
            <person name="Arahal R. D."/>
            <person name="Lucena T."/>
        </authorList>
    </citation>
    <scope>NUCLEOTIDE SEQUENCE [LARGE SCALE GENOMIC DNA]</scope>
    <source>
        <strain evidence="3">CECT 8504</strain>
    </source>
</reference>
<dbReference type="Proteomes" id="UP000244912">
    <property type="component" value="Unassembled WGS sequence"/>
</dbReference>
<evidence type="ECO:0000313" key="3">
    <source>
        <dbReference type="Proteomes" id="UP000244912"/>
    </source>
</evidence>
<dbReference type="EMBL" id="ONZF01000001">
    <property type="protein sequence ID" value="SPJ22222.1"/>
    <property type="molecule type" value="Genomic_DNA"/>
</dbReference>
<evidence type="ECO:0000313" key="2">
    <source>
        <dbReference type="EMBL" id="SPJ22222.1"/>
    </source>
</evidence>
<evidence type="ECO:0000256" key="1">
    <source>
        <dbReference type="SAM" id="SignalP"/>
    </source>
</evidence>
<protein>
    <recommendedName>
        <fullName evidence="4">Secreted protein</fullName>
    </recommendedName>
</protein>
<dbReference type="RefSeq" id="WP_108892140.1">
    <property type="nucleotide sequence ID" value="NZ_ONZF01000001.1"/>
</dbReference>
<evidence type="ECO:0008006" key="4">
    <source>
        <dbReference type="Google" id="ProtNLM"/>
    </source>
</evidence>
<feature type="chain" id="PRO_5015302597" description="Secreted protein" evidence="1">
    <location>
        <begin position="21"/>
        <end position="87"/>
    </location>
</feature>